<comment type="caution">
    <text evidence="2">The sequence shown here is derived from an EMBL/GenBank/DDBJ whole genome shotgun (WGS) entry which is preliminary data.</text>
</comment>
<evidence type="ECO:0000313" key="3">
    <source>
        <dbReference type="Proteomes" id="UP000541185"/>
    </source>
</evidence>
<keyword evidence="3" id="KW-1185">Reference proteome</keyword>
<organism evidence="2 3">
    <name type="scientific">Ramlibacter agri</name>
    <dbReference type="NCBI Taxonomy" id="2728837"/>
    <lineage>
        <taxon>Bacteria</taxon>
        <taxon>Pseudomonadati</taxon>
        <taxon>Pseudomonadota</taxon>
        <taxon>Betaproteobacteria</taxon>
        <taxon>Burkholderiales</taxon>
        <taxon>Comamonadaceae</taxon>
        <taxon>Ramlibacter</taxon>
    </lineage>
</organism>
<comment type="similarity">
    <text evidence="1">Belongs to the RutC family.</text>
</comment>
<dbReference type="SUPFAM" id="SSF55298">
    <property type="entry name" value="YjgF-like"/>
    <property type="match status" value="1"/>
</dbReference>
<accession>A0A848HJF6</accession>
<proteinExistence type="inferred from homology"/>
<name>A0A848HJF6_9BURK</name>
<gene>
    <name evidence="2" type="ORF">HHL11_29280</name>
</gene>
<evidence type="ECO:0000313" key="2">
    <source>
        <dbReference type="EMBL" id="NML47878.1"/>
    </source>
</evidence>
<dbReference type="PANTHER" id="PTHR11803">
    <property type="entry name" value="2-IMINOBUTANOATE/2-IMINOPROPANOATE DEAMINASE RIDA"/>
    <property type="match status" value="1"/>
</dbReference>
<dbReference type="Gene3D" id="3.30.1330.40">
    <property type="entry name" value="RutC-like"/>
    <property type="match status" value="1"/>
</dbReference>
<dbReference type="AlphaFoldDB" id="A0A848HJF6"/>
<dbReference type="GO" id="GO:0019239">
    <property type="term" value="F:deaminase activity"/>
    <property type="evidence" value="ECO:0007669"/>
    <property type="project" value="TreeGrafter"/>
</dbReference>
<dbReference type="InterPro" id="IPR035959">
    <property type="entry name" value="RutC-like_sf"/>
</dbReference>
<dbReference type="InterPro" id="IPR006175">
    <property type="entry name" value="YjgF/YER057c/UK114"/>
</dbReference>
<protein>
    <submittedName>
        <fullName evidence="2">RidA family protein</fullName>
    </submittedName>
</protein>
<reference evidence="2 3" key="1">
    <citation type="submission" date="2020-04" db="EMBL/GenBank/DDBJ databases">
        <title>Ramlibacter sp. G-1-2-2 isolated from soil.</title>
        <authorList>
            <person name="Dahal R.H."/>
        </authorList>
    </citation>
    <scope>NUCLEOTIDE SEQUENCE [LARGE SCALE GENOMIC DNA]</scope>
    <source>
        <strain evidence="2 3">G-1-2-2</strain>
    </source>
</reference>
<dbReference type="RefSeq" id="WP_169422135.1">
    <property type="nucleotide sequence ID" value="NZ_JABBFX010000003.1"/>
</dbReference>
<sequence>MSAMGTPMANYAAARRAGDFLFVSGVVAVDPARKAVVSSYEELPAHAREQLKTLGYDTGQMTVDIYEAPIVAQSWFVLDRIRTIAREHGADMEQAIKLAQYFRDLRHYPFYNRVRGLFYPTQPPASTVVEVARFMPGDAAVIEVEATIHLP</sequence>
<dbReference type="EMBL" id="JABBFX010000003">
    <property type="protein sequence ID" value="NML47878.1"/>
    <property type="molecule type" value="Genomic_DNA"/>
</dbReference>
<dbReference type="GO" id="GO:0005829">
    <property type="term" value="C:cytosol"/>
    <property type="evidence" value="ECO:0007669"/>
    <property type="project" value="TreeGrafter"/>
</dbReference>
<dbReference type="CDD" id="cd00448">
    <property type="entry name" value="YjgF_YER057c_UK114_family"/>
    <property type="match status" value="1"/>
</dbReference>
<dbReference type="PANTHER" id="PTHR11803:SF58">
    <property type="entry name" value="PROTEIN HMF1-RELATED"/>
    <property type="match status" value="1"/>
</dbReference>
<dbReference type="Proteomes" id="UP000541185">
    <property type="component" value="Unassembled WGS sequence"/>
</dbReference>
<dbReference type="Pfam" id="PF01042">
    <property type="entry name" value="Ribonuc_L-PSP"/>
    <property type="match status" value="1"/>
</dbReference>
<evidence type="ECO:0000256" key="1">
    <source>
        <dbReference type="ARBA" id="ARBA00010552"/>
    </source>
</evidence>